<dbReference type="EMBL" id="LNGE01000018">
    <property type="protein sequence ID" value="KYC45457.1"/>
    <property type="molecule type" value="Genomic_DNA"/>
</dbReference>
<sequence length="152" mass="17644">MKKEESKSRLKKGMAKDIDGYIKLFPKEVQEKLKKIREIIKEVAPCAEEKISYGMPTFVLKGKNLVHFAAYRTHIGFYPTPSGIEKFKSEISVYEWSKGTVKFPLDEPVPFDLIREIVAFRAIENLEVEKSRDNSETLNDVNSKKNFNKKRQ</sequence>
<dbReference type="Proteomes" id="UP000091929">
    <property type="component" value="Unassembled WGS sequence"/>
</dbReference>
<dbReference type="EMBL" id="LNGF01000030">
    <property type="protein sequence ID" value="KYC47195.1"/>
    <property type="molecule type" value="Genomic_DNA"/>
</dbReference>
<feature type="domain" description="YdhG-like" evidence="2">
    <location>
        <begin position="30"/>
        <end position="121"/>
    </location>
</feature>
<proteinExistence type="predicted"/>
<evidence type="ECO:0000313" key="3">
    <source>
        <dbReference type="EMBL" id="KYC45457.1"/>
    </source>
</evidence>
<evidence type="ECO:0000313" key="4">
    <source>
        <dbReference type="EMBL" id="KYC47195.1"/>
    </source>
</evidence>
<dbReference type="InterPro" id="IPR014922">
    <property type="entry name" value="YdhG-like"/>
</dbReference>
<feature type="region of interest" description="Disordered" evidence="1">
    <location>
        <begin position="132"/>
        <end position="152"/>
    </location>
</feature>
<dbReference type="PATRIC" id="fig|1706438.3.peg.125"/>
<dbReference type="AlphaFoldDB" id="A0A150J2M2"/>
<dbReference type="Gene3D" id="3.90.1150.200">
    <property type="match status" value="1"/>
</dbReference>
<dbReference type="SUPFAM" id="SSF159888">
    <property type="entry name" value="YdhG-like"/>
    <property type="match status" value="1"/>
</dbReference>
<evidence type="ECO:0000256" key="1">
    <source>
        <dbReference type="SAM" id="MobiDB-lite"/>
    </source>
</evidence>
<accession>A0A150IQT6</accession>
<evidence type="ECO:0000313" key="6">
    <source>
        <dbReference type="Proteomes" id="UP000091929"/>
    </source>
</evidence>
<dbReference type="Pfam" id="PF08818">
    <property type="entry name" value="DUF1801"/>
    <property type="match status" value="1"/>
</dbReference>
<dbReference type="Proteomes" id="UP000092403">
    <property type="component" value="Unassembled WGS sequence"/>
</dbReference>
<comment type="caution">
    <text evidence="5">The sequence shown here is derived from an EMBL/GenBank/DDBJ whole genome shotgun (WGS) entry which is preliminary data.</text>
</comment>
<accession>A0A150J2M2</accession>
<feature type="compositionally biased region" description="Polar residues" evidence="1">
    <location>
        <begin position="136"/>
        <end position="145"/>
    </location>
</feature>
<dbReference type="Proteomes" id="UP000092401">
    <property type="component" value="Unassembled WGS sequence"/>
</dbReference>
<dbReference type="EMBL" id="LNJC01000001">
    <property type="protein sequence ID" value="KYC51462.1"/>
    <property type="molecule type" value="Genomic_DNA"/>
</dbReference>
<evidence type="ECO:0000313" key="8">
    <source>
        <dbReference type="Proteomes" id="UP000092403"/>
    </source>
</evidence>
<accession>A0A150IKI4</accession>
<dbReference type="PATRIC" id="fig|1706436.3.peg.842"/>
<dbReference type="PATRIC" id="fig|1706437.3.peg.1359"/>
<name>A0A150J2M2_9EURY</name>
<gene>
    <name evidence="3" type="ORF">APG10_00832</name>
    <name evidence="4" type="ORF">APG11_01351</name>
    <name evidence="5" type="ORF">APG12_00126</name>
</gene>
<evidence type="ECO:0000259" key="2">
    <source>
        <dbReference type="Pfam" id="PF08818"/>
    </source>
</evidence>
<reference evidence="6 7" key="1">
    <citation type="journal article" date="2016" name="ISME J.">
        <title>Chasing the elusive Euryarchaeota class WSA2: genomes reveal a uniquely fastidious methyl-reducing methanogen.</title>
        <authorList>
            <person name="Nobu M.K."/>
            <person name="Narihiro T."/>
            <person name="Kuroda K."/>
            <person name="Mei R."/>
            <person name="Liu W.T."/>
        </authorList>
    </citation>
    <scope>NUCLEOTIDE SEQUENCE [LARGE SCALE GENOMIC DNA]</scope>
    <source>
        <strain evidence="3">B03fssc0709_Meth_Bin005</strain>
        <strain evidence="4">B15fssc0709_Meth_Bin003</strain>
        <strain evidence="5">BMIXfssc0709_Meth_Bin006</strain>
    </source>
</reference>
<protein>
    <recommendedName>
        <fullName evidence="2">YdhG-like domain-containing protein</fullName>
    </recommendedName>
</protein>
<evidence type="ECO:0000313" key="5">
    <source>
        <dbReference type="EMBL" id="KYC51462.1"/>
    </source>
</evidence>
<organism evidence="5 8">
    <name type="scientific">Candidatus Methanofastidiosum methylothiophilum</name>
    <dbReference type="NCBI Taxonomy" id="1705564"/>
    <lineage>
        <taxon>Archaea</taxon>
        <taxon>Methanobacteriati</taxon>
        <taxon>Methanobacteriota</taxon>
        <taxon>Stenosarchaea group</taxon>
        <taxon>Candidatus Methanofastidiosia</taxon>
        <taxon>Candidatus Methanofastidiosales</taxon>
        <taxon>Candidatus Methanofastidiosaceae</taxon>
        <taxon>Candidatus Methanofastidiosum</taxon>
    </lineage>
</organism>
<evidence type="ECO:0000313" key="7">
    <source>
        <dbReference type="Proteomes" id="UP000092401"/>
    </source>
</evidence>